<proteinExistence type="inferred from homology"/>
<reference evidence="6 7" key="1">
    <citation type="submission" date="2024-10" db="EMBL/GenBank/DDBJ databases">
        <title>Updated reference genomes for cyclostephanoid diatoms.</title>
        <authorList>
            <person name="Roberts W.R."/>
            <person name="Alverson A.J."/>
        </authorList>
    </citation>
    <scope>NUCLEOTIDE SEQUENCE [LARGE SCALE GENOMIC DNA]</scope>
    <source>
        <strain evidence="6 7">AJA010-31</strain>
    </source>
</reference>
<feature type="region of interest" description="Disordered" evidence="4">
    <location>
        <begin position="661"/>
        <end position="684"/>
    </location>
</feature>
<protein>
    <recommendedName>
        <fullName evidence="5">Sas10 C-terminal domain-containing protein</fullName>
    </recommendedName>
</protein>
<feature type="compositionally biased region" description="Acidic residues" evidence="4">
    <location>
        <begin position="86"/>
        <end position="126"/>
    </location>
</feature>
<evidence type="ECO:0000313" key="7">
    <source>
        <dbReference type="Proteomes" id="UP001530400"/>
    </source>
</evidence>
<dbReference type="Pfam" id="PF09368">
    <property type="entry name" value="Sas10"/>
    <property type="match status" value="1"/>
</dbReference>
<organism evidence="6 7">
    <name type="scientific">Cyclotella atomus</name>
    <dbReference type="NCBI Taxonomy" id="382360"/>
    <lineage>
        <taxon>Eukaryota</taxon>
        <taxon>Sar</taxon>
        <taxon>Stramenopiles</taxon>
        <taxon>Ochrophyta</taxon>
        <taxon>Bacillariophyta</taxon>
        <taxon>Coscinodiscophyceae</taxon>
        <taxon>Thalassiosirophycidae</taxon>
        <taxon>Stephanodiscales</taxon>
        <taxon>Stephanodiscaceae</taxon>
        <taxon>Cyclotella</taxon>
    </lineage>
</organism>
<evidence type="ECO:0000313" key="6">
    <source>
        <dbReference type="EMBL" id="KAL3764842.1"/>
    </source>
</evidence>
<feature type="compositionally biased region" description="Acidic residues" evidence="4">
    <location>
        <begin position="551"/>
        <end position="573"/>
    </location>
</feature>
<gene>
    <name evidence="6" type="ORF">ACHAWO_006026</name>
</gene>
<feature type="compositionally biased region" description="Basic and acidic residues" evidence="4">
    <location>
        <begin position="493"/>
        <end position="502"/>
    </location>
</feature>
<keyword evidence="3" id="KW-0539">Nucleus</keyword>
<comment type="similarity">
    <text evidence="2">Belongs to the SAS10 family.</text>
</comment>
<feature type="region of interest" description="Disordered" evidence="4">
    <location>
        <begin position="1"/>
        <end position="135"/>
    </location>
</feature>
<feature type="domain" description="Sas10 C-terminal" evidence="5">
    <location>
        <begin position="607"/>
        <end position="680"/>
    </location>
</feature>
<dbReference type="EMBL" id="JALLPJ020001412">
    <property type="protein sequence ID" value="KAL3764842.1"/>
    <property type="molecule type" value="Genomic_DNA"/>
</dbReference>
<name>A0ABD3MRI5_9STRA</name>
<dbReference type="PANTHER" id="PTHR13237:SF8">
    <property type="entry name" value="SOMETHING ABOUT SILENCING PROTEIN 10"/>
    <property type="match status" value="1"/>
</dbReference>
<keyword evidence="7" id="KW-1185">Reference proteome</keyword>
<dbReference type="InterPro" id="IPR018972">
    <property type="entry name" value="Sas10_C_dom"/>
</dbReference>
<feature type="region of interest" description="Disordered" evidence="4">
    <location>
        <begin position="395"/>
        <end position="574"/>
    </location>
</feature>
<dbReference type="Proteomes" id="UP001530400">
    <property type="component" value="Unassembled WGS sequence"/>
</dbReference>
<feature type="compositionally biased region" description="Acidic residues" evidence="4">
    <location>
        <begin position="60"/>
        <end position="70"/>
    </location>
</feature>
<dbReference type="AlphaFoldDB" id="A0ABD3MRI5"/>
<feature type="compositionally biased region" description="Acidic residues" evidence="4">
    <location>
        <begin position="399"/>
        <end position="424"/>
    </location>
</feature>
<evidence type="ECO:0000259" key="5">
    <source>
        <dbReference type="Pfam" id="PF09368"/>
    </source>
</evidence>
<comment type="subcellular location">
    <subcellularLocation>
        <location evidence="1">Nucleus</location>
    </subcellularLocation>
</comment>
<evidence type="ECO:0000256" key="3">
    <source>
        <dbReference type="ARBA" id="ARBA00023242"/>
    </source>
</evidence>
<evidence type="ECO:0000256" key="2">
    <source>
        <dbReference type="ARBA" id="ARBA00010979"/>
    </source>
</evidence>
<sequence>MGRKTRHSAKTGDQNLYKSRPSKTSSHHDDNSDDDAMYNEVERHYNKHIDTNDDYLRLDDDGDSSEEDDGVTTKREGVFDLGIASDQEDGESGESESDDDDQEEPQASEHASDDDSSDNESEEEPETNIFNWGTKKHSYYHGDTADLEIGQDEDDALLEEEAGKEVQLARLEDMEEGDFMLDADANNEGEVKVKNKKRKGMSSDKTALLSRKDKMKLMKSAHPELMPVVDHFREDLEDFVESTAVVGGALFKADGGNESEKNGATPSWESFYPTDGPFIHRLYRSLAVGCTQAGLQYLITKSMLQASKALNISMYLLLKADQASAKSHSTPTLESNDNSFLMDDDVNDIQSHPVMDRLNQLSQLTDKLKENVEDKTPGLKKQMHSLVKAAALMTGESVESTDDESAAGSEAEEEIDQDSEDQLVDAEPVSDASAESSSDEEDESAIQRRVMTEAKFALRNKDVETSMSNSSNKRNRRAAPPSSMDYGDDAEEVSERAVEAGRKLASTMNSISQKTHGKSKKNIASVEDEDDEYDQLQRGLSMMNEELGMGSDEDGGSDNDEEAEGFDDGDEDDFYTKIKSKSKAKKEAKKQMYAVAPKYPRLDEEVEGERAISRTIMKNRGLVAHKPKINRNPRVKKREQYRKALIRRKGAVREIRTEESHVYGGESTGIKSGISRSRKLGGGR</sequence>
<dbReference type="GO" id="GO:0005634">
    <property type="term" value="C:nucleus"/>
    <property type="evidence" value="ECO:0007669"/>
    <property type="project" value="UniProtKB-SubCell"/>
</dbReference>
<accession>A0ABD3MRI5</accession>
<evidence type="ECO:0000256" key="1">
    <source>
        <dbReference type="ARBA" id="ARBA00004123"/>
    </source>
</evidence>
<feature type="compositionally biased region" description="Basic and acidic residues" evidence="4">
    <location>
        <begin position="40"/>
        <end position="59"/>
    </location>
</feature>
<evidence type="ECO:0000256" key="4">
    <source>
        <dbReference type="SAM" id="MobiDB-lite"/>
    </source>
</evidence>
<dbReference type="PANTHER" id="PTHR13237">
    <property type="entry name" value="SOMETHING ABOUT SILENCING PROTEIN 10-RELATED"/>
    <property type="match status" value="1"/>
</dbReference>
<comment type="caution">
    <text evidence="6">The sequence shown here is derived from an EMBL/GenBank/DDBJ whole genome shotgun (WGS) entry which is preliminary data.</text>
</comment>